<dbReference type="Pfam" id="PF02737">
    <property type="entry name" value="3HCDH_N"/>
    <property type="match status" value="1"/>
</dbReference>
<comment type="similarity">
    <text evidence="3">In the N-terminal section; belongs to the enoyl-CoA hydratase/isomerase family.</text>
</comment>
<evidence type="ECO:0000313" key="16">
    <source>
        <dbReference type="EMBL" id="GLR28254.1"/>
    </source>
</evidence>
<evidence type="ECO:0000256" key="8">
    <source>
        <dbReference type="ARBA" id="ARBA00023027"/>
    </source>
</evidence>
<keyword evidence="19" id="KW-1185">Reference proteome</keyword>
<dbReference type="AlphaFoldDB" id="A0A1G6V2L9"/>
<dbReference type="InterPro" id="IPR008927">
    <property type="entry name" value="6-PGluconate_DH-like_C_sf"/>
</dbReference>
<dbReference type="Gene3D" id="3.40.50.720">
    <property type="entry name" value="NAD(P)-binding Rossmann-like Domain"/>
    <property type="match status" value="1"/>
</dbReference>
<comment type="pathway">
    <text evidence="1">Lipid metabolism; fatty acid beta-oxidation.</text>
</comment>
<dbReference type="SUPFAM" id="SSF52096">
    <property type="entry name" value="ClpP/crotonase"/>
    <property type="match status" value="1"/>
</dbReference>
<evidence type="ECO:0000259" key="15">
    <source>
        <dbReference type="Pfam" id="PF02737"/>
    </source>
</evidence>
<name>A0A1G6V2L9_9GAMM</name>
<dbReference type="InterPro" id="IPR006108">
    <property type="entry name" value="3HC_DH_C"/>
</dbReference>
<dbReference type="Gene3D" id="1.10.1040.50">
    <property type="match status" value="1"/>
</dbReference>
<dbReference type="InterPro" id="IPR001753">
    <property type="entry name" value="Enoyl-CoA_hydra/iso"/>
</dbReference>
<evidence type="ECO:0000313" key="18">
    <source>
        <dbReference type="Proteomes" id="UP000198501"/>
    </source>
</evidence>
<comment type="similarity">
    <text evidence="13">Belongs to the enoyl-CoA hydratase/isomerase family.</text>
</comment>
<dbReference type="InterPro" id="IPR050136">
    <property type="entry name" value="FA_oxidation_alpha_subunit"/>
</dbReference>
<dbReference type="Proteomes" id="UP001156645">
    <property type="component" value="Unassembled WGS sequence"/>
</dbReference>
<dbReference type="RefSeq" id="WP_227674259.1">
    <property type="nucleotide sequence ID" value="NZ_BSOK01000009.1"/>
</dbReference>
<dbReference type="SUPFAM" id="SSF48179">
    <property type="entry name" value="6-phosphogluconate dehydrogenase C-terminal domain-like"/>
    <property type="match status" value="2"/>
</dbReference>
<evidence type="ECO:0000256" key="5">
    <source>
        <dbReference type="ARBA" id="ARBA00022832"/>
    </source>
</evidence>
<dbReference type="Gene3D" id="3.90.226.10">
    <property type="entry name" value="2-enoyl-CoA Hydratase, Chain A, domain 1"/>
    <property type="match status" value="1"/>
</dbReference>
<comment type="similarity">
    <text evidence="2">In the central section; belongs to the 3-hydroxyacyl-CoA dehydrogenase family.</text>
</comment>
<dbReference type="GO" id="GO:0016509">
    <property type="term" value="F:long-chain (3S)-3-hydroxyacyl-CoA dehydrogenase (NAD+) activity"/>
    <property type="evidence" value="ECO:0007669"/>
    <property type="project" value="TreeGrafter"/>
</dbReference>
<evidence type="ECO:0000256" key="2">
    <source>
        <dbReference type="ARBA" id="ARBA00007005"/>
    </source>
</evidence>
<dbReference type="InterPro" id="IPR029045">
    <property type="entry name" value="ClpP/crotonase-like_dom_sf"/>
</dbReference>
<organism evidence="17 18">
    <name type="scientific">Psychrobacter pacificensis</name>
    <dbReference type="NCBI Taxonomy" id="112002"/>
    <lineage>
        <taxon>Bacteria</taxon>
        <taxon>Pseudomonadati</taxon>
        <taxon>Pseudomonadota</taxon>
        <taxon>Gammaproteobacteria</taxon>
        <taxon>Moraxellales</taxon>
        <taxon>Moraxellaceae</taxon>
        <taxon>Psychrobacter</taxon>
    </lineage>
</organism>
<keyword evidence="8" id="KW-0520">NAD</keyword>
<reference evidence="16" key="4">
    <citation type="submission" date="2023-01" db="EMBL/GenBank/DDBJ databases">
        <title>Draft genome sequence of Psychrobacter pacificensis strain NBRC 103191.</title>
        <authorList>
            <person name="Sun Q."/>
            <person name="Mori K."/>
        </authorList>
    </citation>
    <scope>NUCLEOTIDE SEQUENCE</scope>
    <source>
        <strain evidence="16">NBRC 103191</strain>
    </source>
</reference>
<dbReference type="GO" id="GO:0070403">
    <property type="term" value="F:NAD+ binding"/>
    <property type="evidence" value="ECO:0007669"/>
    <property type="project" value="InterPro"/>
</dbReference>
<keyword evidence="6" id="KW-0442">Lipid degradation</keyword>
<reference evidence="17 18" key="2">
    <citation type="submission" date="2016-10" db="EMBL/GenBank/DDBJ databases">
        <authorList>
            <person name="de Groot N.N."/>
        </authorList>
    </citation>
    <scope>NUCLEOTIDE SEQUENCE [LARGE SCALE GENOMIC DNA]</scope>
    <source>
        <strain evidence="17 18">DSM 23406</strain>
    </source>
</reference>
<evidence type="ECO:0000256" key="1">
    <source>
        <dbReference type="ARBA" id="ARBA00005005"/>
    </source>
</evidence>
<dbReference type="EC" id="4.2.1.17" evidence="4"/>
<dbReference type="EMBL" id="FNAL01000002">
    <property type="protein sequence ID" value="SDD47859.1"/>
    <property type="molecule type" value="Genomic_DNA"/>
</dbReference>
<dbReference type="InterPro" id="IPR036291">
    <property type="entry name" value="NAD(P)-bd_dom_sf"/>
</dbReference>
<evidence type="ECO:0000313" key="19">
    <source>
        <dbReference type="Proteomes" id="UP001156645"/>
    </source>
</evidence>
<feature type="domain" description="3-hydroxyacyl-CoA dehydrogenase C-terminal" evidence="14">
    <location>
        <begin position="511"/>
        <end position="611"/>
    </location>
</feature>
<dbReference type="EMBL" id="BSOK01000009">
    <property type="protein sequence ID" value="GLR28254.1"/>
    <property type="molecule type" value="Genomic_DNA"/>
</dbReference>
<dbReference type="InterPro" id="IPR006176">
    <property type="entry name" value="3-OHacyl-CoA_DH_NAD-bd"/>
</dbReference>
<keyword evidence="9" id="KW-0443">Lipid metabolism</keyword>
<dbReference type="GO" id="GO:0006635">
    <property type="term" value="P:fatty acid beta-oxidation"/>
    <property type="evidence" value="ECO:0007669"/>
    <property type="project" value="UniProtKB-UniPathway"/>
</dbReference>
<dbReference type="FunFam" id="3.40.50.720:FF:000009">
    <property type="entry name" value="Fatty oxidation complex, alpha subunit"/>
    <property type="match status" value="1"/>
</dbReference>
<evidence type="ECO:0000256" key="7">
    <source>
        <dbReference type="ARBA" id="ARBA00023002"/>
    </source>
</evidence>
<evidence type="ECO:0000256" key="4">
    <source>
        <dbReference type="ARBA" id="ARBA00012076"/>
    </source>
</evidence>
<keyword evidence="10" id="KW-0456">Lyase</keyword>
<dbReference type="GO" id="GO:0004300">
    <property type="term" value="F:enoyl-CoA hydratase activity"/>
    <property type="evidence" value="ECO:0007669"/>
    <property type="project" value="UniProtKB-EC"/>
</dbReference>
<keyword evidence="5" id="KW-0276">Fatty acid metabolism</keyword>
<evidence type="ECO:0000256" key="10">
    <source>
        <dbReference type="ARBA" id="ARBA00023239"/>
    </source>
</evidence>
<comment type="catalytic activity">
    <reaction evidence="12">
        <text>a (3S)-3-hydroxyacyl-CoA + NAD(+) = a 3-oxoacyl-CoA + NADH + H(+)</text>
        <dbReference type="Rhea" id="RHEA:22432"/>
        <dbReference type="ChEBI" id="CHEBI:15378"/>
        <dbReference type="ChEBI" id="CHEBI:57318"/>
        <dbReference type="ChEBI" id="CHEBI:57540"/>
        <dbReference type="ChEBI" id="CHEBI:57945"/>
        <dbReference type="ChEBI" id="CHEBI:90726"/>
        <dbReference type="EC" id="1.1.1.35"/>
    </reaction>
</comment>
<evidence type="ECO:0000256" key="12">
    <source>
        <dbReference type="ARBA" id="ARBA00049556"/>
    </source>
</evidence>
<dbReference type="Pfam" id="PF00378">
    <property type="entry name" value="ECH_1"/>
    <property type="match status" value="1"/>
</dbReference>
<dbReference type="PANTHER" id="PTHR43612">
    <property type="entry name" value="TRIFUNCTIONAL ENZYME SUBUNIT ALPHA"/>
    <property type="match status" value="1"/>
</dbReference>
<evidence type="ECO:0000313" key="17">
    <source>
        <dbReference type="EMBL" id="SDD47859.1"/>
    </source>
</evidence>
<reference evidence="16" key="1">
    <citation type="journal article" date="2014" name="Int. J. Syst. Evol. Microbiol.">
        <title>Complete genome of a new Firmicutes species belonging to the dominant human colonic microbiota ('Ruminococcus bicirculans') reveals two chromosomes and a selective capacity to utilize plant glucans.</title>
        <authorList>
            <consortium name="NISC Comparative Sequencing Program"/>
            <person name="Wegmann U."/>
            <person name="Louis P."/>
            <person name="Goesmann A."/>
            <person name="Henrissat B."/>
            <person name="Duncan S.H."/>
            <person name="Flint H.J."/>
        </authorList>
    </citation>
    <scope>NUCLEOTIDE SEQUENCE</scope>
    <source>
        <strain evidence="16">NBRC 103191</strain>
    </source>
</reference>
<reference evidence="19" key="3">
    <citation type="journal article" date="2019" name="Int. J. Syst. Evol. Microbiol.">
        <title>The Global Catalogue of Microorganisms (GCM) 10K type strain sequencing project: providing services to taxonomists for standard genome sequencing and annotation.</title>
        <authorList>
            <consortium name="The Broad Institute Genomics Platform"/>
            <consortium name="The Broad Institute Genome Sequencing Center for Infectious Disease"/>
            <person name="Wu L."/>
            <person name="Ma J."/>
        </authorList>
    </citation>
    <scope>NUCLEOTIDE SEQUENCE [LARGE SCALE GENOMIC DNA]</scope>
    <source>
        <strain evidence="19">NBRC 103191</strain>
    </source>
</reference>
<proteinExistence type="inferred from homology"/>
<dbReference type="Pfam" id="PF00725">
    <property type="entry name" value="3HCDH"/>
    <property type="match status" value="1"/>
</dbReference>
<keyword evidence="7" id="KW-0560">Oxidoreductase</keyword>
<evidence type="ECO:0000256" key="9">
    <source>
        <dbReference type="ARBA" id="ARBA00023098"/>
    </source>
</evidence>
<dbReference type="SUPFAM" id="SSF51735">
    <property type="entry name" value="NAD(P)-binding Rossmann-fold domains"/>
    <property type="match status" value="1"/>
</dbReference>
<dbReference type="PANTHER" id="PTHR43612:SF3">
    <property type="entry name" value="TRIFUNCTIONAL ENZYME SUBUNIT ALPHA, MITOCHONDRIAL"/>
    <property type="match status" value="1"/>
</dbReference>
<evidence type="ECO:0000259" key="14">
    <source>
        <dbReference type="Pfam" id="PF00725"/>
    </source>
</evidence>
<feature type="domain" description="3-hydroxyacyl-CoA dehydrogenase NAD binding" evidence="15">
    <location>
        <begin position="330"/>
        <end position="508"/>
    </location>
</feature>
<dbReference type="UniPathway" id="UPA00659"/>
<evidence type="ECO:0000256" key="6">
    <source>
        <dbReference type="ARBA" id="ARBA00022963"/>
    </source>
</evidence>
<sequence length="729" mass="78872">MMTNNQTVDSVIAINALDNFSVQRDDEGVVTVTIDQSKRKMNVIGDGFTEAFATIVDSFINDDAATGLILTSAKDTFVVGADIDQLNQIETAEQAFTLTEELKGSLRTLETSGKPVVAAMTGTALGGGLELALACHYRIAIDTPKTKLGLPEVKLGLLPGGGGTQRLPRLVGIQVALELMTQGKELRPAAAKDIGLIDAIATDRADMLKQAKNWIQNNPSAQQPWDEKGFKIPGGDSKHPSVVPIFSIAPAMANQKSHGNYPAITHIMSCVFEGCLVDIDTGLEIESRYFAACVLSTESKNMINTLWTQLNSIKKGQSRPQGFEQTQTKKVGILGAGMMGAGIAYVTAKAGIDVVLLDTEIANAEKGKAYSANILDKAISRQRATEEKKQALLKRITPTVSYDDLADCDLIIEAVFENREIKAKCTQQSEAVISNTAIYASNTSTLPITGLAKASTRPNQFIGLHFFSPVDKMPLVEIIVGAQTDDETLAKAFDYVVQIGKTPIVVNDSHGFYTSRVFGTYVSEGIAMLGEGVHPRSIEVAGLKTGMPMPPLALQDEVSLSLALHVSEQQQVDMAAESKSVAVRPSYEILKTLVNEHGREGKKNGKGFYDYPEDGDKHLWPELINLYPPKSEQPSQQDLVDRLMFIQANESAKCYEENVVRSVADTNIGSIFGWGFAPQHGGTLQFINAMGVSAFVKRSRELAAKYGERFEPAQILLDMAAKGEAFSDD</sequence>
<evidence type="ECO:0000256" key="11">
    <source>
        <dbReference type="ARBA" id="ARBA00023268"/>
    </source>
</evidence>
<accession>A0A1G6V2L9</accession>
<dbReference type="Proteomes" id="UP000198501">
    <property type="component" value="Unassembled WGS sequence"/>
</dbReference>
<dbReference type="PROSITE" id="PS00166">
    <property type="entry name" value="ENOYL_COA_HYDRATASE"/>
    <property type="match status" value="1"/>
</dbReference>
<dbReference type="CDD" id="cd06558">
    <property type="entry name" value="crotonase-like"/>
    <property type="match status" value="1"/>
</dbReference>
<gene>
    <name evidence="16" type="ORF">GCM10007915_04920</name>
    <name evidence="17" type="ORF">SAMN05660405_00427</name>
</gene>
<protein>
    <recommendedName>
        <fullName evidence="4">enoyl-CoA hydratase</fullName>
        <ecNumber evidence="4">4.2.1.17</ecNumber>
    </recommendedName>
</protein>
<evidence type="ECO:0000256" key="3">
    <source>
        <dbReference type="ARBA" id="ARBA00008750"/>
    </source>
</evidence>
<evidence type="ECO:0000256" key="13">
    <source>
        <dbReference type="RuleBase" id="RU003707"/>
    </source>
</evidence>
<keyword evidence="11" id="KW-0511">Multifunctional enzyme</keyword>
<dbReference type="InterPro" id="IPR018376">
    <property type="entry name" value="Enoyl-CoA_hyd/isom_CS"/>
</dbReference>